<dbReference type="Gene3D" id="3.40.50.300">
    <property type="entry name" value="P-loop containing nucleotide triphosphate hydrolases"/>
    <property type="match status" value="1"/>
</dbReference>
<dbReference type="Pfam" id="PF00486">
    <property type="entry name" value="Trans_reg_C"/>
    <property type="match status" value="1"/>
</dbReference>
<dbReference type="AlphaFoldDB" id="A0A919JR36"/>
<sequence>MRPDGEAGIRFEILGPLRAWRGPTPVSLGPAQRRAVLAVLLLNANRPVGRQQLVEALWGEAIPGCAVNLLQRHVSSLRRVLDDAPASASRLTWTDAGYRLEVAAGALDLAVSDAEQQRARVARARGDLPAAAEALARAVRLWRGPSFEGLPGPYLQQQRAALAERRVGLAEEWIEAELALGRHRDHIATLRRLLAEEPLRERLYELLMIALYRSDRQAEALAVFQQARRRLRDDCGIDPAEPLRLLHRRILAADPDLKNAAGETGVTDAVPVEPARDDDRSGGPAAAGQTPAQLPLNIPDFTGRDDELVRLDRLLDDGGGPDTATPVVAISGTAGIGKTALAVHWAHRVRDRFPDGQLYVNLRGFDPGGAAVQPGEAIRGFLDAFAVPPQRIPISPDAQAGLYRSLLAGKRVLIVLDNARDAQHVRPLLPGAPGCLVVITSRDQLAGLIVGQDARPVTVDLLSAVEARRLLARRIGRARVDAEPGAVEDIIDACARLPLALTIVAARAAVHPKFSLAVLAGQLRTAYSGLDAFDDGDAETDVRGVFGWSYRTLSGGAARMFRRLALHPGPDIAVPAAAALTGGTIREARRQLAELSRAHLVTEHAPGRFAFHDLLRAYAGEQTSTLDTPADRRAAIHRMLDHYLQTAGLATARLSRREDPLTLIPPAPGTVCEDIPDRTRALAWFTAEHPVLVAAVGRAAAHDFAAHSWQLAWTLTTFLFYQGHLRDQLLTAQVALDTARRSGDRCGQAYTHLSLARVRTRLGDFADARAHHQLAFDLFTGLADGAGRARTQLSTSWMYDQQRRYPDALRHAELALELYRACEHQVGWGRALNAVGWYRARLGSPQESLSICRQALAMLQEAGDREGEANTWDSLGYAYHALGAFDEAVRAYEQALEGFQDLGDRYNETDSLTRLGDALHAAGDADAAYAAWGRAVTILDELRHPDDALIRARLEPVEPAPIGR</sequence>
<dbReference type="RefSeq" id="WP_203776367.1">
    <property type="nucleotide sequence ID" value="NZ_BAAAYJ010000090.1"/>
</dbReference>
<accession>A0A919JR36</accession>
<feature type="repeat" description="TPR" evidence="5">
    <location>
        <begin position="869"/>
        <end position="902"/>
    </location>
</feature>
<dbReference type="SMART" id="SM00028">
    <property type="entry name" value="TPR"/>
    <property type="match status" value="7"/>
</dbReference>
<keyword evidence="5" id="KW-0802">TPR repeat</keyword>
<dbReference type="Gene3D" id="1.10.10.10">
    <property type="entry name" value="Winged helix-like DNA-binding domain superfamily/Winged helix DNA-binding domain"/>
    <property type="match status" value="1"/>
</dbReference>
<dbReference type="EMBL" id="BOMQ01000092">
    <property type="protein sequence ID" value="GIE53920.1"/>
    <property type="molecule type" value="Genomic_DNA"/>
</dbReference>
<dbReference type="SMART" id="SM00862">
    <property type="entry name" value="Trans_reg_C"/>
    <property type="match status" value="1"/>
</dbReference>
<evidence type="ECO:0000256" key="5">
    <source>
        <dbReference type="PROSITE-ProRule" id="PRU00339"/>
    </source>
</evidence>
<dbReference type="Pfam" id="PF13424">
    <property type="entry name" value="TPR_12"/>
    <property type="match status" value="2"/>
</dbReference>
<feature type="region of interest" description="Disordered" evidence="7">
    <location>
        <begin position="261"/>
        <end position="298"/>
    </location>
</feature>
<gene>
    <name evidence="9" type="ORF">Ani05nite_74540</name>
</gene>
<dbReference type="PANTHER" id="PTHR35807:SF1">
    <property type="entry name" value="TRANSCRIPTIONAL REGULATOR REDD"/>
    <property type="match status" value="1"/>
</dbReference>
<dbReference type="Gene3D" id="1.25.40.10">
    <property type="entry name" value="Tetratricopeptide repeat domain"/>
    <property type="match status" value="3"/>
</dbReference>
<comment type="similarity">
    <text evidence="1">Belongs to the AfsR/DnrI/RedD regulatory family.</text>
</comment>
<evidence type="ECO:0000256" key="3">
    <source>
        <dbReference type="ARBA" id="ARBA00023125"/>
    </source>
</evidence>
<dbReference type="GO" id="GO:0043531">
    <property type="term" value="F:ADP binding"/>
    <property type="evidence" value="ECO:0007669"/>
    <property type="project" value="InterPro"/>
</dbReference>
<evidence type="ECO:0000256" key="1">
    <source>
        <dbReference type="ARBA" id="ARBA00005820"/>
    </source>
</evidence>
<keyword evidence="4" id="KW-0804">Transcription</keyword>
<dbReference type="GO" id="GO:0003677">
    <property type="term" value="F:DNA binding"/>
    <property type="evidence" value="ECO:0007669"/>
    <property type="project" value="UniProtKB-UniRule"/>
</dbReference>
<evidence type="ECO:0000256" key="6">
    <source>
        <dbReference type="PROSITE-ProRule" id="PRU01091"/>
    </source>
</evidence>
<dbReference type="InterPro" id="IPR011990">
    <property type="entry name" value="TPR-like_helical_dom_sf"/>
</dbReference>
<dbReference type="PROSITE" id="PS51755">
    <property type="entry name" value="OMPR_PHOB"/>
    <property type="match status" value="1"/>
</dbReference>
<feature type="DNA-binding region" description="OmpR/PhoB-type" evidence="6">
    <location>
        <begin position="1"/>
        <end position="102"/>
    </location>
</feature>
<evidence type="ECO:0000313" key="9">
    <source>
        <dbReference type="EMBL" id="GIE53920.1"/>
    </source>
</evidence>
<dbReference type="Proteomes" id="UP000647172">
    <property type="component" value="Unassembled WGS sequence"/>
</dbReference>
<evidence type="ECO:0000259" key="8">
    <source>
        <dbReference type="PROSITE" id="PS51755"/>
    </source>
</evidence>
<evidence type="ECO:0000256" key="4">
    <source>
        <dbReference type="ARBA" id="ARBA00023163"/>
    </source>
</evidence>
<dbReference type="GO" id="GO:0006355">
    <property type="term" value="P:regulation of DNA-templated transcription"/>
    <property type="evidence" value="ECO:0007669"/>
    <property type="project" value="InterPro"/>
</dbReference>
<dbReference type="CDD" id="cd00383">
    <property type="entry name" value="trans_reg_C"/>
    <property type="match status" value="1"/>
</dbReference>
<dbReference type="SUPFAM" id="SSF48452">
    <property type="entry name" value="TPR-like"/>
    <property type="match status" value="3"/>
</dbReference>
<dbReference type="InterPro" id="IPR019734">
    <property type="entry name" value="TPR_rpt"/>
</dbReference>
<comment type="caution">
    <text evidence="9">The sequence shown here is derived from an EMBL/GenBank/DDBJ whole genome shotgun (WGS) entry which is preliminary data.</text>
</comment>
<evidence type="ECO:0000256" key="2">
    <source>
        <dbReference type="ARBA" id="ARBA00023015"/>
    </source>
</evidence>
<dbReference type="InterPro" id="IPR027417">
    <property type="entry name" value="P-loop_NTPase"/>
</dbReference>
<organism evidence="9 10">
    <name type="scientific">Actinoplanes nipponensis</name>
    <dbReference type="NCBI Taxonomy" id="135950"/>
    <lineage>
        <taxon>Bacteria</taxon>
        <taxon>Bacillati</taxon>
        <taxon>Actinomycetota</taxon>
        <taxon>Actinomycetes</taxon>
        <taxon>Micromonosporales</taxon>
        <taxon>Micromonosporaceae</taxon>
        <taxon>Actinoplanes</taxon>
    </lineage>
</organism>
<dbReference type="InterPro" id="IPR005158">
    <property type="entry name" value="BTAD"/>
</dbReference>
<reference evidence="9" key="1">
    <citation type="submission" date="2021-01" db="EMBL/GenBank/DDBJ databases">
        <title>Whole genome shotgun sequence of Actinoplanes nipponensis NBRC 14063.</title>
        <authorList>
            <person name="Komaki H."/>
            <person name="Tamura T."/>
        </authorList>
    </citation>
    <scope>NUCLEOTIDE SEQUENCE</scope>
    <source>
        <strain evidence="9">NBRC 14063</strain>
    </source>
</reference>
<evidence type="ECO:0000256" key="7">
    <source>
        <dbReference type="SAM" id="MobiDB-lite"/>
    </source>
</evidence>
<keyword evidence="3 6" id="KW-0238">DNA-binding</keyword>
<dbReference type="SUPFAM" id="SSF52540">
    <property type="entry name" value="P-loop containing nucleoside triphosphate hydrolases"/>
    <property type="match status" value="1"/>
</dbReference>
<dbReference type="InterPro" id="IPR051677">
    <property type="entry name" value="AfsR-DnrI-RedD_regulator"/>
</dbReference>
<name>A0A919JR36_9ACTN</name>
<dbReference type="InterPro" id="IPR036388">
    <property type="entry name" value="WH-like_DNA-bd_sf"/>
</dbReference>
<keyword evidence="2" id="KW-0805">Transcription regulation</keyword>
<dbReference type="GO" id="GO:0000160">
    <property type="term" value="P:phosphorelay signal transduction system"/>
    <property type="evidence" value="ECO:0007669"/>
    <property type="project" value="InterPro"/>
</dbReference>
<feature type="compositionally biased region" description="Low complexity" evidence="7">
    <location>
        <begin position="282"/>
        <end position="296"/>
    </location>
</feature>
<dbReference type="InterPro" id="IPR001867">
    <property type="entry name" value="OmpR/PhoB-type_DNA-bd"/>
</dbReference>
<dbReference type="PRINTS" id="PR00364">
    <property type="entry name" value="DISEASERSIST"/>
</dbReference>
<dbReference type="PROSITE" id="PS50293">
    <property type="entry name" value="TPR_REGION"/>
    <property type="match status" value="1"/>
</dbReference>
<dbReference type="CDD" id="cd15831">
    <property type="entry name" value="BTAD"/>
    <property type="match status" value="1"/>
</dbReference>
<dbReference type="InterPro" id="IPR016032">
    <property type="entry name" value="Sig_transdc_resp-reg_C-effctor"/>
</dbReference>
<feature type="domain" description="OmpR/PhoB-type" evidence="8">
    <location>
        <begin position="1"/>
        <end position="102"/>
    </location>
</feature>
<dbReference type="SUPFAM" id="SSF46894">
    <property type="entry name" value="C-terminal effector domain of the bipartite response regulators"/>
    <property type="match status" value="1"/>
</dbReference>
<keyword evidence="10" id="KW-1185">Reference proteome</keyword>
<dbReference type="PROSITE" id="PS50005">
    <property type="entry name" value="TPR"/>
    <property type="match status" value="1"/>
</dbReference>
<dbReference type="PANTHER" id="PTHR35807">
    <property type="entry name" value="TRANSCRIPTIONAL REGULATOR REDD-RELATED"/>
    <property type="match status" value="1"/>
</dbReference>
<evidence type="ECO:0000313" key="10">
    <source>
        <dbReference type="Proteomes" id="UP000647172"/>
    </source>
</evidence>
<dbReference type="SMART" id="SM01043">
    <property type="entry name" value="BTAD"/>
    <property type="match status" value="1"/>
</dbReference>
<protein>
    <submittedName>
        <fullName evidence="9">SARP family transcriptional regulator</fullName>
    </submittedName>
</protein>
<dbReference type="Pfam" id="PF03704">
    <property type="entry name" value="BTAD"/>
    <property type="match status" value="1"/>
</dbReference>
<proteinExistence type="inferred from homology"/>